<dbReference type="AlphaFoldDB" id="A0A7I8VLW3"/>
<comment type="caution">
    <text evidence="2">The sequence shown here is derived from an EMBL/GenBank/DDBJ whole genome shotgun (WGS) entry which is preliminary data.</text>
</comment>
<proteinExistence type="predicted"/>
<feature type="compositionally biased region" description="Basic residues" evidence="1">
    <location>
        <begin position="11"/>
        <end position="20"/>
    </location>
</feature>
<protein>
    <submittedName>
        <fullName evidence="2">Uncharacterized protein</fullName>
    </submittedName>
</protein>
<feature type="compositionally biased region" description="Basic and acidic residues" evidence="1">
    <location>
        <begin position="21"/>
        <end position="38"/>
    </location>
</feature>
<reference evidence="2 3" key="1">
    <citation type="submission" date="2020-08" db="EMBL/GenBank/DDBJ databases">
        <authorList>
            <person name="Hejnol A."/>
        </authorList>
    </citation>
    <scope>NUCLEOTIDE SEQUENCE [LARGE SCALE GENOMIC DNA]</scope>
</reference>
<gene>
    <name evidence="2" type="ORF">DGYR_LOCUS5068</name>
</gene>
<feature type="compositionally biased region" description="Basic and acidic residues" evidence="1">
    <location>
        <begin position="1"/>
        <end position="10"/>
    </location>
</feature>
<keyword evidence="3" id="KW-1185">Reference proteome</keyword>
<organism evidence="2 3">
    <name type="scientific">Dimorphilus gyrociliatus</name>
    <dbReference type="NCBI Taxonomy" id="2664684"/>
    <lineage>
        <taxon>Eukaryota</taxon>
        <taxon>Metazoa</taxon>
        <taxon>Spiralia</taxon>
        <taxon>Lophotrochozoa</taxon>
        <taxon>Annelida</taxon>
        <taxon>Polychaeta</taxon>
        <taxon>Polychaeta incertae sedis</taxon>
        <taxon>Dinophilidae</taxon>
        <taxon>Dimorphilus</taxon>
    </lineage>
</organism>
<dbReference type="EMBL" id="CAJFCJ010000006">
    <property type="protein sequence ID" value="CAD5116432.1"/>
    <property type="molecule type" value="Genomic_DNA"/>
</dbReference>
<dbReference type="Proteomes" id="UP000549394">
    <property type="component" value="Unassembled WGS sequence"/>
</dbReference>
<sequence>MSKISLERQSRGGRGKRVRIRVRETEREGDKETERESTRAVLTTTRNGIYGEMTAVPINIVLKDKRIHVIRQIK</sequence>
<feature type="region of interest" description="Disordered" evidence="1">
    <location>
        <begin position="1"/>
        <end position="40"/>
    </location>
</feature>
<evidence type="ECO:0000313" key="3">
    <source>
        <dbReference type="Proteomes" id="UP000549394"/>
    </source>
</evidence>
<evidence type="ECO:0000313" key="2">
    <source>
        <dbReference type="EMBL" id="CAD5116432.1"/>
    </source>
</evidence>
<accession>A0A7I8VLW3</accession>
<evidence type="ECO:0000256" key="1">
    <source>
        <dbReference type="SAM" id="MobiDB-lite"/>
    </source>
</evidence>
<name>A0A7I8VLW3_9ANNE</name>